<dbReference type="GO" id="GO:0051087">
    <property type="term" value="F:protein-folding chaperone binding"/>
    <property type="evidence" value="ECO:0007669"/>
    <property type="project" value="InterPro"/>
</dbReference>
<dbReference type="SMART" id="SM00271">
    <property type="entry name" value="DnaJ"/>
    <property type="match status" value="1"/>
</dbReference>
<evidence type="ECO:0000259" key="2">
    <source>
        <dbReference type="PROSITE" id="PS50076"/>
    </source>
</evidence>
<evidence type="ECO:0000256" key="1">
    <source>
        <dbReference type="SAM" id="SignalP"/>
    </source>
</evidence>
<gene>
    <name evidence="3" type="ORF">JOB18_038861</name>
</gene>
<dbReference type="Proteomes" id="UP000693946">
    <property type="component" value="Linkage Group LG5"/>
</dbReference>
<dbReference type="Pfam" id="PF07743">
    <property type="entry name" value="HSCB_C"/>
    <property type="match status" value="1"/>
</dbReference>
<dbReference type="GO" id="GO:0044571">
    <property type="term" value="P:[2Fe-2S] cluster assembly"/>
    <property type="evidence" value="ECO:0007669"/>
    <property type="project" value="InterPro"/>
</dbReference>
<dbReference type="InterPro" id="IPR004640">
    <property type="entry name" value="HscB"/>
</dbReference>
<proteinExistence type="predicted"/>
<dbReference type="GO" id="GO:0001671">
    <property type="term" value="F:ATPase activator activity"/>
    <property type="evidence" value="ECO:0007669"/>
    <property type="project" value="InterPro"/>
</dbReference>
<sequence length="243" mass="27523">MLSAKPFRAACSSWAVLMWTNRLCISKVCMSTSFSIKDTWHCNRNVRSLLKARGLTCNTNQSSTLWNNCSGRSKVSCWSCKQPLDQTPAFFCVSCKVVQPPEEGTSYFKIMACDYTFTLDTQQLQKKYLQLQRLLHPDNFSQKSVTEQQYSESQSALVNKAYTTLLKPLSRGLYMLELEGMHIKEGTESAHSAFFMELMEINEALDEAQTPEEANKIGQDTKGKLAELTEQIDTALRKGILLQ</sequence>
<evidence type="ECO:0000313" key="4">
    <source>
        <dbReference type="Proteomes" id="UP000693946"/>
    </source>
</evidence>
<dbReference type="PANTHER" id="PTHR14021">
    <property type="entry name" value="IRON-SULFUR CLUSTER CO-CHAPERONE PROTEIN HSCB"/>
    <property type="match status" value="1"/>
</dbReference>
<keyword evidence="1" id="KW-0732">Signal</keyword>
<dbReference type="InterPro" id="IPR009073">
    <property type="entry name" value="HscB_oligo_C"/>
</dbReference>
<dbReference type="PANTHER" id="PTHR14021:SF15">
    <property type="entry name" value="IRON-SULFUR CLUSTER CO-CHAPERONE PROTEIN HSCB"/>
    <property type="match status" value="1"/>
</dbReference>
<keyword evidence="4" id="KW-1185">Reference proteome</keyword>
<comment type="caution">
    <text evidence="3">The sequence shown here is derived from an EMBL/GenBank/DDBJ whole genome shotgun (WGS) entry which is preliminary data.</text>
</comment>
<evidence type="ECO:0000313" key="3">
    <source>
        <dbReference type="EMBL" id="KAG7490597.1"/>
    </source>
</evidence>
<dbReference type="AlphaFoldDB" id="A0AAV6QID9"/>
<name>A0AAV6QID9_SOLSE</name>
<reference evidence="3 4" key="1">
    <citation type="journal article" date="2021" name="Sci. Rep.">
        <title>Chromosome anchoring in Senegalese sole (Solea senegalensis) reveals sex-associated markers and genome rearrangements in flatfish.</title>
        <authorList>
            <person name="Guerrero-Cozar I."/>
            <person name="Gomez-Garrido J."/>
            <person name="Berbel C."/>
            <person name="Martinez-Blanch J.F."/>
            <person name="Alioto T."/>
            <person name="Claros M.G."/>
            <person name="Gagnaire P.A."/>
            <person name="Manchado M."/>
        </authorList>
    </citation>
    <scope>NUCLEOTIDE SEQUENCE [LARGE SCALE GENOMIC DNA]</scope>
    <source>
        <strain evidence="3">Sse05_10M</strain>
    </source>
</reference>
<feature type="signal peptide" evidence="1">
    <location>
        <begin position="1"/>
        <end position="26"/>
    </location>
</feature>
<feature type="domain" description="J" evidence="2">
    <location>
        <begin position="106"/>
        <end position="178"/>
    </location>
</feature>
<dbReference type="GO" id="GO:0051259">
    <property type="term" value="P:protein complex oligomerization"/>
    <property type="evidence" value="ECO:0007669"/>
    <property type="project" value="InterPro"/>
</dbReference>
<dbReference type="PROSITE" id="PS50076">
    <property type="entry name" value="DNAJ_2"/>
    <property type="match status" value="1"/>
</dbReference>
<dbReference type="FunFam" id="1.10.287.110:FF:000042">
    <property type="entry name" value="Iron-sulfur cluster co-chaperone protein HscB, mitochondrial"/>
    <property type="match status" value="1"/>
</dbReference>
<feature type="chain" id="PRO_5043989271" evidence="1">
    <location>
        <begin position="27"/>
        <end position="243"/>
    </location>
</feature>
<dbReference type="CDD" id="cd06257">
    <property type="entry name" value="DnaJ"/>
    <property type="match status" value="1"/>
</dbReference>
<protein>
    <submittedName>
        <fullName evidence="3">Iron-sulfur cluster co-chaperone, mitochondrial</fullName>
    </submittedName>
</protein>
<organism evidence="3 4">
    <name type="scientific">Solea senegalensis</name>
    <name type="common">Senegalese sole</name>
    <dbReference type="NCBI Taxonomy" id="28829"/>
    <lineage>
        <taxon>Eukaryota</taxon>
        <taxon>Metazoa</taxon>
        <taxon>Chordata</taxon>
        <taxon>Craniata</taxon>
        <taxon>Vertebrata</taxon>
        <taxon>Euteleostomi</taxon>
        <taxon>Actinopterygii</taxon>
        <taxon>Neopterygii</taxon>
        <taxon>Teleostei</taxon>
        <taxon>Neoteleostei</taxon>
        <taxon>Acanthomorphata</taxon>
        <taxon>Carangaria</taxon>
        <taxon>Pleuronectiformes</taxon>
        <taxon>Pleuronectoidei</taxon>
        <taxon>Soleidae</taxon>
        <taxon>Solea</taxon>
    </lineage>
</organism>
<dbReference type="InterPro" id="IPR001623">
    <property type="entry name" value="DnaJ_domain"/>
</dbReference>
<accession>A0AAV6QID9</accession>
<dbReference type="GO" id="GO:0005739">
    <property type="term" value="C:mitochondrion"/>
    <property type="evidence" value="ECO:0007669"/>
    <property type="project" value="TreeGrafter"/>
</dbReference>
<dbReference type="EMBL" id="JAGKHQ010000017">
    <property type="protein sequence ID" value="KAG7490597.1"/>
    <property type="molecule type" value="Genomic_DNA"/>
</dbReference>
<dbReference type="NCBIfam" id="TIGR00714">
    <property type="entry name" value="hscB"/>
    <property type="match status" value="1"/>
</dbReference>